<gene>
    <name evidence="2" type="ORF">CKF58_01420</name>
</gene>
<dbReference type="OrthoDB" id="5667632at2"/>
<feature type="compositionally biased region" description="Basic residues" evidence="1">
    <location>
        <begin position="916"/>
        <end position="925"/>
    </location>
</feature>
<sequence>MSLNRQVQNLLYAPDLYRAILIELEFTVNFTNRLNFNDPIINGMFHLNRTSRTALGGDKSFNHEMLRAFRLLSNEAGGKANGTGLLVLTLSSLYASLLMANHQNRDLRHLLLMKIVTYYDYYLAEVDHNNPYQCISALTQEEMDYLAKQMQNPQATRQSIAPKRFVALPSFALTSALFKYVYRYLHQNNNIYDQQALLDIFDLYMSSFSYVAFTMGLGACYHASLRKLGLESKAPFWYFRFDRTDQQTRTLNYIVDNFIFGESAYGSPDDFYNLGRLFASSGLELHEFANTLDRTGVVGCFPRHESEKEFFSEQVARQAESYPEAFNFIVTSLEKAYARLLQTMQDLRAAQTNPADRANEPYVETVKDPELNLDYVIDLNSYVRNEDKLYFANYVYHLADIYTNCTELPDYIKVDYSSPELRKIFVDYYVDQENTPLVPAFIDPQGQALTKCELIDHTVSLPSELTPEQQELVASLQPSLAQKDFSLHLAKGAEYTQQYQAKAQTIVQAYLLRAQITYQQKMSAYDPEALEIAQNLIVAQLQKGKAPRMDAYTKYYHNMLAPEYKKGLLARVNNNVLVSTQALLNDELNKDELELAIMAQTPIDIEKKGNPNPEDIAQTRTLLDQEAKSLMLSSVVKANNEAEEYLATIQYVERIAREREQQITQHWVQELANNGIKATEGSDIGNLLERAGFSPAKQLEIIQSTINKKQQRNLAKLTATKSGIPSAFTSRNNGLLGNLGLAAGTNPIAAALSAAASSVGNPLLAGKAPISQVLTANNPNNTFARGLTANKLTSASKADATAAKLATAVNNFAQVAISNAANQAQAINLAMNPAASTAASAATAATTATASTATTSPAGDSANSLGTPASRLANLNRENTTDAQNLAANHLHSTNEKPAPVNTPKTPEARIMRASRSSRKKAKGK</sequence>
<comment type="caution">
    <text evidence="2">The sequence shown here is derived from an EMBL/GenBank/DDBJ whole genome shotgun (WGS) entry which is preliminary data.</text>
</comment>
<dbReference type="AlphaFoldDB" id="A0A3A1YNK0"/>
<accession>A0A3A1YNK0</accession>
<name>A0A3A1YNK0_9GAMM</name>
<keyword evidence="3" id="KW-1185">Reference proteome</keyword>
<organism evidence="2 3">
    <name type="scientific">Psittacicella hinzii</name>
    <dbReference type="NCBI Taxonomy" id="2028575"/>
    <lineage>
        <taxon>Bacteria</taxon>
        <taxon>Pseudomonadati</taxon>
        <taxon>Pseudomonadota</taxon>
        <taxon>Gammaproteobacteria</taxon>
        <taxon>Pasteurellales</taxon>
        <taxon>Psittacicellaceae</taxon>
        <taxon>Psittacicella</taxon>
    </lineage>
</organism>
<feature type="region of interest" description="Disordered" evidence="1">
    <location>
        <begin position="886"/>
        <end position="925"/>
    </location>
</feature>
<evidence type="ECO:0000313" key="2">
    <source>
        <dbReference type="EMBL" id="RIY39853.1"/>
    </source>
</evidence>
<dbReference type="RefSeq" id="WP_119530210.1">
    <property type="nucleotide sequence ID" value="NZ_JBHSSP010000010.1"/>
</dbReference>
<proteinExistence type="predicted"/>
<protein>
    <submittedName>
        <fullName evidence="2">Uncharacterized protein</fullName>
    </submittedName>
</protein>
<dbReference type="Proteomes" id="UP000265916">
    <property type="component" value="Unassembled WGS sequence"/>
</dbReference>
<evidence type="ECO:0000256" key="1">
    <source>
        <dbReference type="SAM" id="MobiDB-lite"/>
    </source>
</evidence>
<reference evidence="2 3" key="1">
    <citation type="submission" date="2017-08" db="EMBL/GenBank/DDBJ databases">
        <title>Reclassification of Bisgaard taxon 37 and 44.</title>
        <authorList>
            <person name="Christensen H."/>
        </authorList>
    </citation>
    <scope>NUCLEOTIDE SEQUENCE [LARGE SCALE GENOMIC DNA]</scope>
    <source>
        <strain evidence="2 3">111</strain>
    </source>
</reference>
<dbReference type="EMBL" id="NRJG01000023">
    <property type="protein sequence ID" value="RIY39853.1"/>
    <property type="molecule type" value="Genomic_DNA"/>
</dbReference>
<evidence type="ECO:0000313" key="3">
    <source>
        <dbReference type="Proteomes" id="UP000265916"/>
    </source>
</evidence>